<dbReference type="SMART" id="SM00213">
    <property type="entry name" value="UBQ"/>
    <property type="match status" value="3"/>
</dbReference>
<dbReference type="GO" id="GO:0043130">
    <property type="term" value="F:ubiquitin binding"/>
    <property type="evidence" value="ECO:0007669"/>
    <property type="project" value="TreeGrafter"/>
</dbReference>
<dbReference type="GO" id="GO:0043161">
    <property type="term" value="P:proteasome-mediated ubiquitin-dependent protein catabolic process"/>
    <property type="evidence" value="ECO:0007669"/>
    <property type="project" value="TreeGrafter"/>
</dbReference>
<dbReference type="Pfam" id="PF00240">
    <property type="entry name" value="ubiquitin"/>
    <property type="match status" value="2"/>
</dbReference>
<dbReference type="GO" id="GO:0070628">
    <property type="term" value="F:proteasome binding"/>
    <property type="evidence" value="ECO:0007669"/>
    <property type="project" value="TreeGrafter"/>
</dbReference>
<feature type="compositionally biased region" description="Basic and acidic residues" evidence="1">
    <location>
        <begin position="123"/>
        <end position="132"/>
    </location>
</feature>
<dbReference type="InterPro" id="IPR000626">
    <property type="entry name" value="Ubiquitin-like_dom"/>
</dbReference>
<dbReference type="Proteomes" id="UP000504609">
    <property type="component" value="Unplaced"/>
</dbReference>
<dbReference type="InterPro" id="IPR029071">
    <property type="entry name" value="Ubiquitin-like_domsf"/>
</dbReference>
<feature type="domain" description="Ubiquitin-like" evidence="2">
    <location>
        <begin position="1"/>
        <end position="71"/>
    </location>
</feature>
<evidence type="ECO:0000313" key="4">
    <source>
        <dbReference type="RefSeq" id="XP_022950206.1"/>
    </source>
</evidence>
<dbReference type="SUPFAM" id="SSF54236">
    <property type="entry name" value="Ubiquitin-like"/>
    <property type="match status" value="3"/>
</dbReference>
<dbReference type="PANTHER" id="PTHR10621:SF38">
    <property type="entry name" value="UBIQUITIN DOMAIN-CONTAINING PROTEIN 7SL RNA1-RELATED"/>
    <property type="match status" value="1"/>
</dbReference>
<evidence type="ECO:0000256" key="1">
    <source>
        <dbReference type="SAM" id="MobiDB-lite"/>
    </source>
</evidence>
<dbReference type="PROSITE" id="PS00299">
    <property type="entry name" value="UBIQUITIN_1"/>
    <property type="match status" value="1"/>
</dbReference>
<organism evidence="3 4">
    <name type="scientific">Cucurbita moschata</name>
    <name type="common">Winter crookneck squash</name>
    <name type="synonym">Cucurbita pepo var. moschata</name>
    <dbReference type="NCBI Taxonomy" id="3662"/>
    <lineage>
        <taxon>Eukaryota</taxon>
        <taxon>Viridiplantae</taxon>
        <taxon>Streptophyta</taxon>
        <taxon>Embryophyta</taxon>
        <taxon>Tracheophyta</taxon>
        <taxon>Spermatophyta</taxon>
        <taxon>Magnoliopsida</taxon>
        <taxon>eudicotyledons</taxon>
        <taxon>Gunneridae</taxon>
        <taxon>Pentapetalae</taxon>
        <taxon>rosids</taxon>
        <taxon>fabids</taxon>
        <taxon>Cucurbitales</taxon>
        <taxon>Cucurbitaceae</taxon>
        <taxon>Cucurbiteae</taxon>
        <taxon>Cucurbita</taxon>
    </lineage>
</organism>
<dbReference type="AlphaFoldDB" id="A0A6J1GE65"/>
<sequence>MDVLFVPEKGEAFAIEVGFFDTVLEIKEKIQKYHHIPIPKQTLIFNGHVLQDDRDVEFCEILQHSRIQLLVASESQNNSQSQPQIDPNHSIGRLKQRIHDINSVGPINGIMLQSNAASPTELQDQRSLRDSEMSENSEVEVCLRPSPTVSTAAPGMTTGSSKNKLKVMVQPKFGNSKIPMEVNPTDNVGELKKELQKLQQRLHFHLPPEGFFFIYDRDVMDEDRSFRWHGVAHGDTIEIFNGSVSGGS</sequence>
<dbReference type="FunFam" id="3.10.20.90:FF:000341">
    <property type="entry name" value="Ubiquitin-like superfamily protein"/>
    <property type="match status" value="1"/>
</dbReference>
<dbReference type="KEGG" id="cmos:111453369"/>
<dbReference type="PANTHER" id="PTHR10621">
    <property type="entry name" value="UV EXCISION REPAIR PROTEIN RAD23"/>
    <property type="match status" value="1"/>
</dbReference>
<dbReference type="PROSITE" id="PS50053">
    <property type="entry name" value="UBIQUITIN_2"/>
    <property type="match status" value="3"/>
</dbReference>
<accession>A0A6J1GE65</accession>
<dbReference type="Gene3D" id="3.10.20.90">
    <property type="entry name" value="Phosphatidylinositol 3-kinase Catalytic Subunit, Chain A, domain 1"/>
    <property type="match status" value="3"/>
</dbReference>
<dbReference type="GO" id="GO:0005829">
    <property type="term" value="C:cytosol"/>
    <property type="evidence" value="ECO:0007669"/>
    <property type="project" value="TreeGrafter"/>
</dbReference>
<dbReference type="RefSeq" id="XP_022950206.1">
    <property type="nucleotide sequence ID" value="XM_023094438.1"/>
</dbReference>
<dbReference type="CDD" id="cd17039">
    <property type="entry name" value="Ubl_ubiquitin_like"/>
    <property type="match status" value="2"/>
</dbReference>
<reference evidence="4" key="1">
    <citation type="submission" date="2025-08" db="UniProtKB">
        <authorList>
            <consortium name="RefSeq"/>
        </authorList>
    </citation>
    <scope>IDENTIFICATION</scope>
    <source>
        <tissue evidence="4">Young leaves</tissue>
    </source>
</reference>
<feature type="region of interest" description="Disordered" evidence="1">
    <location>
        <begin position="117"/>
        <end position="137"/>
    </location>
</feature>
<protein>
    <submittedName>
        <fullName evidence="4">Biquitin domain-containing protein 7SL RNA1-like</fullName>
    </submittedName>
</protein>
<name>A0A6J1GE65_CUCMO</name>
<proteinExistence type="predicted"/>
<evidence type="ECO:0000259" key="2">
    <source>
        <dbReference type="PROSITE" id="PS50053"/>
    </source>
</evidence>
<dbReference type="GO" id="GO:0005654">
    <property type="term" value="C:nucleoplasm"/>
    <property type="evidence" value="ECO:0007669"/>
    <property type="project" value="TreeGrafter"/>
</dbReference>
<dbReference type="InterPro" id="IPR019954">
    <property type="entry name" value="Ubiquitin_CS"/>
</dbReference>
<feature type="domain" description="Ubiquitin-like" evidence="2">
    <location>
        <begin position="165"/>
        <end position="246"/>
    </location>
</feature>
<gene>
    <name evidence="4" type="primary">LOC111453369</name>
</gene>
<dbReference type="GeneID" id="111453369"/>
<dbReference type="GO" id="GO:0031593">
    <property type="term" value="F:polyubiquitin modification-dependent protein binding"/>
    <property type="evidence" value="ECO:0007669"/>
    <property type="project" value="TreeGrafter"/>
</dbReference>
<keyword evidence="3" id="KW-1185">Reference proteome</keyword>
<evidence type="ECO:0000313" key="3">
    <source>
        <dbReference type="Proteomes" id="UP000504609"/>
    </source>
</evidence>
<feature type="domain" description="Ubiquitin-like" evidence="2">
    <location>
        <begin position="67"/>
        <end position="144"/>
    </location>
</feature>